<keyword evidence="7" id="KW-1185">Reference proteome</keyword>
<reference evidence="6 7" key="1">
    <citation type="submission" date="2019-06" db="EMBL/GenBank/DDBJ databases">
        <title>Sequencing the genomes of 1000 actinobacteria strains.</title>
        <authorList>
            <person name="Klenk H.-P."/>
        </authorList>
    </citation>
    <scope>NUCLEOTIDE SEQUENCE [LARGE SCALE GENOMIC DNA]</scope>
    <source>
        <strain evidence="6 7">DSM 105492</strain>
    </source>
</reference>
<dbReference type="OrthoDB" id="265224at2"/>
<comment type="subcellular location">
    <subcellularLocation>
        <location evidence="1">Membrane</location>
        <topology evidence="1">Multi-pass membrane protein</topology>
    </subcellularLocation>
</comment>
<dbReference type="AlphaFoldDB" id="A0A543F3A9"/>
<dbReference type="Pfam" id="PF07681">
    <property type="entry name" value="DoxX"/>
    <property type="match status" value="1"/>
</dbReference>
<dbReference type="RefSeq" id="WP_141894549.1">
    <property type="nucleotide sequence ID" value="NZ_BAABLH010000005.1"/>
</dbReference>
<evidence type="ECO:0000256" key="2">
    <source>
        <dbReference type="ARBA" id="ARBA00022692"/>
    </source>
</evidence>
<organism evidence="6 7">
    <name type="scientific">Microbacterium kyungheense</name>
    <dbReference type="NCBI Taxonomy" id="1263636"/>
    <lineage>
        <taxon>Bacteria</taxon>
        <taxon>Bacillati</taxon>
        <taxon>Actinomycetota</taxon>
        <taxon>Actinomycetes</taxon>
        <taxon>Micrococcales</taxon>
        <taxon>Microbacteriaceae</taxon>
        <taxon>Microbacterium</taxon>
    </lineage>
</organism>
<dbReference type="InterPro" id="IPR032808">
    <property type="entry name" value="DoxX"/>
</dbReference>
<keyword evidence="4 5" id="KW-0472">Membrane</keyword>
<dbReference type="GO" id="GO:0016020">
    <property type="term" value="C:membrane"/>
    <property type="evidence" value="ECO:0007669"/>
    <property type="project" value="UniProtKB-SubCell"/>
</dbReference>
<accession>A0A543F3A9</accession>
<gene>
    <name evidence="6" type="ORF">FB391_2372</name>
</gene>
<feature type="transmembrane region" description="Helical" evidence="5">
    <location>
        <begin position="116"/>
        <end position="136"/>
    </location>
</feature>
<protein>
    <submittedName>
        <fullName evidence="6">Putative membrane protein YkgB</fullName>
    </submittedName>
</protein>
<evidence type="ECO:0000256" key="1">
    <source>
        <dbReference type="ARBA" id="ARBA00004141"/>
    </source>
</evidence>
<evidence type="ECO:0000256" key="3">
    <source>
        <dbReference type="ARBA" id="ARBA00022989"/>
    </source>
</evidence>
<feature type="transmembrane region" description="Helical" evidence="5">
    <location>
        <begin position="148"/>
        <end position="169"/>
    </location>
</feature>
<comment type="caution">
    <text evidence="6">The sequence shown here is derived from an EMBL/GenBank/DDBJ whole genome shotgun (WGS) entry which is preliminary data.</text>
</comment>
<proteinExistence type="predicted"/>
<dbReference type="Proteomes" id="UP000320235">
    <property type="component" value="Unassembled WGS sequence"/>
</dbReference>
<evidence type="ECO:0000256" key="5">
    <source>
        <dbReference type="SAM" id="Phobius"/>
    </source>
</evidence>
<keyword evidence="2 5" id="KW-0812">Transmembrane</keyword>
<keyword evidence="3 5" id="KW-1133">Transmembrane helix</keyword>
<name>A0A543F3A9_9MICO</name>
<feature type="transmembrane region" description="Helical" evidence="5">
    <location>
        <begin position="86"/>
        <end position="109"/>
    </location>
</feature>
<evidence type="ECO:0000256" key="4">
    <source>
        <dbReference type="ARBA" id="ARBA00023136"/>
    </source>
</evidence>
<dbReference type="EMBL" id="VFPE01000002">
    <property type="protein sequence ID" value="TQM28309.1"/>
    <property type="molecule type" value="Genomic_DNA"/>
</dbReference>
<feature type="transmembrane region" description="Helical" evidence="5">
    <location>
        <begin position="48"/>
        <end position="66"/>
    </location>
</feature>
<sequence>MTTVPVRGAAGVVTPPARRTSPLRAALAFEARAEGAVKVFLGRWSIPALRVALGLVFLVFGALKFLPGVSPIEALVVRTWDALSFGIVTGYPAMALTAAMESVVGVLLVIGVFQRFALALLAVTFIGILSPLVFFTGDLFTPGPTLTAQYILKDVVLVAAALVVASRALRSAPHRS</sequence>
<evidence type="ECO:0000313" key="6">
    <source>
        <dbReference type="EMBL" id="TQM28309.1"/>
    </source>
</evidence>
<evidence type="ECO:0000313" key="7">
    <source>
        <dbReference type="Proteomes" id="UP000320235"/>
    </source>
</evidence>